<evidence type="ECO:0000313" key="2">
    <source>
        <dbReference type="Proteomes" id="UP000028701"/>
    </source>
</evidence>
<gene>
    <name evidence="1" type="ORF">RRU01S_10_00850</name>
</gene>
<reference evidence="1 2" key="1">
    <citation type="submission" date="2014-08" db="EMBL/GenBank/DDBJ databases">
        <title>Whole genome shotgun sequence of Rhizobium rubi NBRC 13261.</title>
        <authorList>
            <person name="Katano-Makiyama Y."/>
            <person name="Hosoyama A."/>
            <person name="Hashimoto M."/>
            <person name="Hosoyama Y."/>
            <person name="Noguchi M."/>
            <person name="Tsuchikane K."/>
            <person name="Uohara A."/>
            <person name="Ohji S."/>
            <person name="Ichikawa N."/>
            <person name="Kimura A."/>
            <person name="Yamazoe A."/>
            <person name="Fujita N."/>
        </authorList>
    </citation>
    <scope>NUCLEOTIDE SEQUENCE [LARGE SCALE GENOMIC DNA]</scope>
    <source>
        <strain evidence="1 2">NBRC 13261</strain>
    </source>
</reference>
<dbReference type="EMBL" id="BBJU01000010">
    <property type="protein sequence ID" value="GAK70246.1"/>
    <property type="molecule type" value="Genomic_DNA"/>
</dbReference>
<evidence type="ECO:0000313" key="1">
    <source>
        <dbReference type="EMBL" id="GAK70246.1"/>
    </source>
</evidence>
<dbReference type="AlphaFoldDB" id="A0A081CUA0"/>
<dbReference type="Proteomes" id="UP000028701">
    <property type="component" value="Unassembled WGS sequence"/>
</dbReference>
<comment type="caution">
    <text evidence="1">The sequence shown here is derived from an EMBL/GenBank/DDBJ whole genome shotgun (WGS) entry which is preliminary data.</text>
</comment>
<protein>
    <submittedName>
        <fullName evidence="1">Uncharacterized protein</fullName>
    </submittedName>
</protein>
<organism evidence="1 2">
    <name type="scientific">Agrobacterium rubi TR3 = NBRC 13261</name>
    <dbReference type="NCBI Taxonomy" id="1368415"/>
    <lineage>
        <taxon>Bacteria</taxon>
        <taxon>Pseudomonadati</taxon>
        <taxon>Pseudomonadota</taxon>
        <taxon>Alphaproteobacteria</taxon>
        <taxon>Hyphomicrobiales</taxon>
        <taxon>Rhizobiaceae</taxon>
        <taxon>Rhizobium/Agrobacterium group</taxon>
        <taxon>Agrobacterium</taxon>
    </lineage>
</organism>
<accession>A0A081CUA0</accession>
<proteinExistence type="predicted"/>
<name>A0A081CUA0_9HYPH</name>
<sequence>MPLVEMALSCIRDIVWRSSVSIADIWMDENALICRDDMAETCSVVSEATSSVDQLATVAVDSFEIWLGVKEGMIDVMCRP</sequence>